<gene>
    <name evidence="2" type="ORF">J2X09_004834</name>
</gene>
<evidence type="ECO:0000313" key="3">
    <source>
        <dbReference type="Proteomes" id="UP001265550"/>
    </source>
</evidence>
<dbReference type="SUPFAM" id="SSF52540">
    <property type="entry name" value="P-loop containing nucleoside triphosphate hydrolases"/>
    <property type="match status" value="1"/>
</dbReference>
<keyword evidence="2" id="KW-0547">Nucleotide-binding</keyword>
<dbReference type="InterPro" id="IPR051396">
    <property type="entry name" value="Bact_Antivir_Def_Nuclease"/>
</dbReference>
<dbReference type="GO" id="GO:0005524">
    <property type="term" value="F:ATP binding"/>
    <property type="evidence" value="ECO:0007669"/>
    <property type="project" value="UniProtKB-KW"/>
</dbReference>
<dbReference type="InterPro" id="IPR003959">
    <property type="entry name" value="ATPase_AAA_core"/>
</dbReference>
<dbReference type="EMBL" id="JAVDWE010000018">
    <property type="protein sequence ID" value="MDR7097065.1"/>
    <property type="molecule type" value="Genomic_DNA"/>
</dbReference>
<accession>A0ABU1VIB7</accession>
<dbReference type="PANTHER" id="PTHR43581:SF2">
    <property type="entry name" value="EXCINUCLEASE ATPASE SUBUNIT"/>
    <property type="match status" value="1"/>
</dbReference>
<sequence length="516" mass="57087">MIVRDIPESAKLVVVVGPNGCGKSSLFDALLQWYRSGTGFGFNSDILYYRKDPNEPFDWTQSIEVKLVGDVSPHRGCLYVRSAYRNDPDFSIGGIGRPSSPSDNIKLGRIIDNDQTVSENYQRLVYDTMAGVYDTKNDEKSVSTLREELIGEVRHSMRRVFGDLVLNNISDPLGSGAFYFDKGSANGYHYKNLSGGEKAAFDLLLDLHIKKRFYSDAVYCIDEMETHLHTRIQGLLLKEMVKILPEGAQLWVTTHSLGVLRAAQEMAADRPGNVAIIDFDAEDPDVPREIVPSNLGRVTWEKLLSIALDDLTMRVAPRIVVVCEGSTTGNRRKDFDAEIYNRVLASQHPDILFISGGASNQILASGVSIRKTLSDIVPTASVRSMCDRDDKSDAEVAEFEINGDLVLANRNLESYLLADDVIEALVVREGKEALLPEAMKIKSDAISNSVGRGNPRDDLKSAAGEIFIGLRRLLELQRCGNTTDMFMRDTLAPLIVAPMATYYALKAAVIDRLPTV</sequence>
<comment type="caution">
    <text evidence="2">The sequence shown here is derived from an EMBL/GenBank/DDBJ whole genome shotgun (WGS) entry which is preliminary data.</text>
</comment>
<dbReference type="Gene3D" id="3.40.50.300">
    <property type="entry name" value="P-loop containing nucleotide triphosphate hydrolases"/>
    <property type="match status" value="2"/>
</dbReference>
<dbReference type="PANTHER" id="PTHR43581">
    <property type="entry name" value="ATP/GTP PHOSPHATASE"/>
    <property type="match status" value="1"/>
</dbReference>
<evidence type="ECO:0000313" key="2">
    <source>
        <dbReference type="EMBL" id="MDR7097065.1"/>
    </source>
</evidence>
<reference evidence="2 3" key="1">
    <citation type="submission" date="2023-07" db="EMBL/GenBank/DDBJ databases">
        <title>Sorghum-associated microbial communities from plants grown in Nebraska, USA.</title>
        <authorList>
            <person name="Schachtman D."/>
        </authorList>
    </citation>
    <scope>NUCLEOTIDE SEQUENCE [LARGE SCALE GENOMIC DNA]</scope>
    <source>
        <strain evidence="2 3">BE240</strain>
    </source>
</reference>
<organism evidence="2 3">
    <name type="scientific">Hydrogenophaga laconesensis</name>
    <dbReference type="NCBI Taxonomy" id="1805971"/>
    <lineage>
        <taxon>Bacteria</taxon>
        <taxon>Pseudomonadati</taxon>
        <taxon>Pseudomonadota</taxon>
        <taxon>Betaproteobacteria</taxon>
        <taxon>Burkholderiales</taxon>
        <taxon>Comamonadaceae</taxon>
        <taxon>Hydrogenophaga</taxon>
    </lineage>
</organism>
<feature type="domain" description="ATPase AAA-type core" evidence="1">
    <location>
        <begin position="157"/>
        <end position="260"/>
    </location>
</feature>
<dbReference type="Proteomes" id="UP001265550">
    <property type="component" value="Unassembled WGS sequence"/>
</dbReference>
<proteinExistence type="predicted"/>
<keyword evidence="3" id="KW-1185">Reference proteome</keyword>
<protein>
    <submittedName>
        <fullName evidence="2">Energy-coupling factor transporter ATP-binding protein EcfA2</fullName>
    </submittedName>
</protein>
<dbReference type="InterPro" id="IPR027417">
    <property type="entry name" value="P-loop_NTPase"/>
</dbReference>
<dbReference type="Pfam" id="PF13304">
    <property type="entry name" value="AAA_21"/>
    <property type="match status" value="1"/>
</dbReference>
<keyword evidence="2" id="KW-0067">ATP-binding</keyword>
<name>A0ABU1VIB7_9BURK</name>
<evidence type="ECO:0000259" key="1">
    <source>
        <dbReference type="Pfam" id="PF13304"/>
    </source>
</evidence>